<dbReference type="Gene3D" id="3.40.50.300">
    <property type="entry name" value="P-loop containing nucleotide triphosphate hydrolases"/>
    <property type="match status" value="1"/>
</dbReference>
<accession>A0A1I7M6L8</accession>
<dbReference type="Proteomes" id="UP000199391">
    <property type="component" value="Unassembled WGS sequence"/>
</dbReference>
<evidence type="ECO:0000313" key="12">
    <source>
        <dbReference type="EMBL" id="SFV17585.1"/>
    </source>
</evidence>
<dbReference type="OrthoDB" id="9764035at2"/>
<dbReference type="InterPro" id="IPR011698">
    <property type="entry name" value="GATase_3"/>
</dbReference>
<dbReference type="PROSITE" id="PS51274">
    <property type="entry name" value="GATASE_COBBQ"/>
    <property type="match status" value="1"/>
</dbReference>
<keyword evidence="5" id="KW-0436">Ligase</keyword>
<evidence type="ECO:0000256" key="5">
    <source>
        <dbReference type="ARBA" id="ARBA00022598"/>
    </source>
</evidence>
<dbReference type="PANTHER" id="PTHR43873">
    <property type="entry name" value="COBYRINATE A,C-DIAMIDE SYNTHASE"/>
    <property type="match status" value="1"/>
</dbReference>
<keyword evidence="4" id="KW-0169">Cobalamin biosynthesis</keyword>
<dbReference type="Pfam" id="PF01656">
    <property type="entry name" value="CbiA"/>
    <property type="match status" value="1"/>
</dbReference>
<dbReference type="InterPro" id="IPR004484">
    <property type="entry name" value="CbiA/CobB_synth"/>
</dbReference>
<evidence type="ECO:0000256" key="1">
    <source>
        <dbReference type="ARBA" id="ARBA00001946"/>
    </source>
</evidence>
<dbReference type="Pfam" id="PF07685">
    <property type="entry name" value="GATase_3"/>
    <property type="match status" value="1"/>
</dbReference>
<proteinExistence type="inferred from homology"/>
<dbReference type="RefSeq" id="WP_093561492.1">
    <property type="nucleotide sequence ID" value="NZ_FPBO01000067.1"/>
</dbReference>
<reference evidence="13" key="1">
    <citation type="submission" date="2016-10" db="EMBL/GenBank/DDBJ databases">
        <authorList>
            <person name="Varghese N."/>
            <person name="Submissions S."/>
        </authorList>
    </citation>
    <scope>NUCLEOTIDE SEQUENCE [LARGE SCALE GENOMIC DNA]</scope>
    <source>
        <strain evidence="13">CGMCC 1.11014</strain>
    </source>
</reference>
<dbReference type="PROSITE" id="PS51273">
    <property type="entry name" value="GATASE_TYPE_1"/>
    <property type="match status" value="1"/>
</dbReference>
<dbReference type="STRING" id="1035707.SAMN05216552_106711"/>
<dbReference type="InterPro" id="IPR029062">
    <property type="entry name" value="Class_I_gatase-like"/>
</dbReference>
<feature type="domain" description="CobQ/CobB/MinD/ParA nucleotide binding" evidence="10">
    <location>
        <begin position="15"/>
        <end position="182"/>
    </location>
</feature>
<dbReference type="SUPFAM" id="SSF52540">
    <property type="entry name" value="P-loop containing nucleoside triphosphate hydrolases"/>
    <property type="match status" value="1"/>
</dbReference>
<dbReference type="CDD" id="cd03130">
    <property type="entry name" value="GATase1_CobB"/>
    <property type="match status" value="1"/>
</dbReference>
<evidence type="ECO:0000256" key="2">
    <source>
        <dbReference type="ARBA" id="ARBA00004953"/>
    </source>
</evidence>
<dbReference type="NCBIfam" id="NF002204">
    <property type="entry name" value="PRK01077.1"/>
    <property type="match status" value="1"/>
</dbReference>
<protein>
    <submittedName>
        <fullName evidence="12">Cobyrinic acid a,c-diamide synthase</fullName>
    </submittedName>
</protein>
<evidence type="ECO:0000256" key="9">
    <source>
        <dbReference type="ARBA" id="ARBA00022962"/>
    </source>
</evidence>
<keyword evidence="6" id="KW-0547">Nucleotide-binding</keyword>
<dbReference type="SUPFAM" id="SSF52317">
    <property type="entry name" value="Class I glutamine amidotransferase-like"/>
    <property type="match status" value="1"/>
</dbReference>
<evidence type="ECO:0000256" key="7">
    <source>
        <dbReference type="ARBA" id="ARBA00022840"/>
    </source>
</evidence>
<evidence type="ECO:0000256" key="3">
    <source>
        <dbReference type="ARBA" id="ARBA00006205"/>
    </source>
</evidence>
<dbReference type="GO" id="GO:0042242">
    <property type="term" value="F:cobyrinic acid a,c-diamide synthase activity"/>
    <property type="evidence" value="ECO:0007669"/>
    <property type="project" value="InterPro"/>
</dbReference>
<comment type="cofactor">
    <cofactor evidence="1">
        <name>Mg(2+)</name>
        <dbReference type="ChEBI" id="CHEBI:18420"/>
    </cofactor>
</comment>
<dbReference type="AlphaFoldDB" id="A0A1I7M6L8"/>
<comment type="pathway">
    <text evidence="2">Cofactor biosynthesis; adenosylcobalamin biosynthesis.</text>
</comment>
<keyword evidence="13" id="KW-1185">Reference proteome</keyword>
<dbReference type="GO" id="GO:0005524">
    <property type="term" value="F:ATP binding"/>
    <property type="evidence" value="ECO:0007669"/>
    <property type="project" value="UniProtKB-KW"/>
</dbReference>
<dbReference type="InterPro" id="IPR002586">
    <property type="entry name" value="CobQ/CobB/MinD/ParA_Nub-bd_dom"/>
</dbReference>
<evidence type="ECO:0000259" key="11">
    <source>
        <dbReference type="Pfam" id="PF07685"/>
    </source>
</evidence>
<name>A0A1I7M6L8_9BURK</name>
<dbReference type="EMBL" id="FPBO01000067">
    <property type="protein sequence ID" value="SFV17585.1"/>
    <property type="molecule type" value="Genomic_DNA"/>
</dbReference>
<gene>
    <name evidence="12" type="ORF">SAMN05216552_106711</name>
</gene>
<feature type="domain" description="CobB/CobQ-like glutamine amidotransferase" evidence="11">
    <location>
        <begin position="251"/>
        <end position="433"/>
    </location>
</feature>
<dbReference type="GO" id="GO:0009236">
    <property type="term" value="P:cobalamin biosynthetic process"/>
    <property type="evidence" value="ECO:0007669"/>
    <property type="project" value="UniProtKB-KW"/>
</dbReference>
<dbReference type="Gene3D" id="3.40.50.880">
    <property type="match status" value="1"/>
</dbReference>
<organism evidence="12 13">
    <name type="scientific">Pseudoduganella namucuonensis</name>
    <dbReference type="NCBI Taxonomy" id="1035707"/>
    <lineage>
        <taxon>Bacteria</taxon>
        <taxon>Pseudomonadati</taxon>
        <taxon>Pseudomonadota</taxon>
        <taxon>Betaproteobacteria</taxon>
        <taxon>Burkholderiales</taxon>
        <taxon>Oxalobacteraceae</taxon>
        <taxon>Telluria group</taxon>
        <taxon>Pseudoduganella</taxon>
    </lineage>
</organism>
<comment type="similarity">
    <text evidence="3">Belongs to the CobB/CobQ family. CobQ subfamily.</text>
</comment>
<evidence type="ECO:0000313" key="13">
    <source>
        <dbReference type="Proteomes" id="UP000199391"/>
    </source>
</evidence>
<evidence type="ECO:0000259" key="10">
    <source>
        <dbReference type="Pfam" id="PF01656"/>
    </source>
</evidence>
<keyword evidence="8" id="KW-0460">Magnesium</keyword>
<keyword evidence="9" id="KW-0315">Glutamine amidotransferase</keyword>
<sequence>MVAAAPGHADAIVLMVSAVASGQGKTTVTAALARKLVKTGRKVRVFKCGPDFIDPMLLERASGAPVKSLDLWIVGREACRALLAQAAAEVDVILIEGVMGLYDGSPSSADLAREFGVPVMAVIDAGAMAQTAGALVHGLRDYGPVDMAGVIANRVASPGHAKMVASALRDIPLFATLPKQARSLPERHLGLVLPNEVDGIDAMLDELADQLAFDEAAWGRLRTTRLALDQAADAGSATLDAVSSRPLAGRTIAIARDEAFMFIYPANLEALRELGASLAYFSPLADQPVPAGADALYLPGGYPELHAEKLSQARCWLDSIRAAHRDGTPIVAECGGMMALAETLADKAGAVWPMAALLPGRVAMQARLAGLGSQAMPTPQGVLRGHTFHYSSMQTELEPVARTTKHPSGADGEALYQVGSLTASYFHAYFPSNPAAVAALFTRSAA</sequence>
<dbReference type="InterPro" id="IPR027417">
    <property type="entry name" value="P-loop_NTPase"/>
</dbReference>
<keyword evidence="7" id="KW-0067">ATP-binding</keyword>
<evidence type="ECO:0000256" key="4">
    <source>
        <dbReference type="ARBA" id="ARBA00022573"/>
    </source>
</evidence>
<evidence type="ECO:0000256" key="8">
    <source>
        <dbReference type="ARBA" id="ARBA00022842"/>
    </source>
</evidence>
<evidence type="ECO:0000256" key="6">
    <source>
        <dbReference type="ARBA" id="ARBA00022741"/>
    </source>
</evidence>
<dbReference type="PANTHER" id="PTHR43873:SF1">
    <property type="entry name" value="COBYRINATE A,C-DIAMIDE SYNTHASE"/>
    <property type="match status" value="1"/>
</dbReference>